<accession>A0A935Q1T5</accession>
<reference evidence="1 2" key="1">
    <citation type="submission" date="2020-10" db="EMBL/GenBank/DDBJ databases">
        <title>Connecting structure to function with the recovery of over 1000 high-quality activated sludge metagenome-assembled genomes encoding full-length rRNA genes using long-read sequencing.</title>
        <authorList>
            <person name="Singleton C.M."/>
            <person name="Petriglieri F."/>
            <person name="Kristensen J.M."/>
            <person name="Kirkegaard R.H."/>
            <person name="Michaelsen T.Y."/>
            <person name="Andersen M.H."/>
            <person name="Karst S.M."/>
            <person name="Dueholm M.S."/>
            <person name="Nielsen P.H."/>
            <person name="Albertsen M."/>
        </authorList>
    </citation>
    <scope>NUCLEOTIDE SEQUENCE [LARGE SCALE GENOMIC DNA]</scope>
    <source>
        <strain evidence="1">EsbW_18-Q3-R4-48_BATAC.285</strain>
    </source>
</reference>
<evidence type="ECO:0000313" key="1">
    <source>
        <dbReference type="EMBL" id="MBK7675450.1"/>
    </source>
</evidence>
<gene>
    <name evidence="1" type="ORF">IPJ27_12225</name>
</gene>
<evidence type="ECO:0000313" key="2">
    <source>
        <dbReference type="Proteomes" id="UP000697998"/>
    </source>
</evidence>
<comment type="caution">
    <text evidence="1">The sequence shown here is derived from an EMBL/GenBank/DDBJ whole genome shotgun (WGS) entry which is preliminary data.</text>
</comment>
<proteinExistence type="predicted"/>
<dbReference type="EMBL" id="JADJMH010000011">
    <property type="protein sequence ID" value="MBK7675450.1"/>
    <property type="molecule type" value="Genomic_DNA"/>
</dbReference>
<dbReference type="InterPro" id="IPR019908">
    <property type="entry name" value="Toxin_RalR"/>
</dbReference>
<dbReference type="Pfam" id="PF14354">
    <property type="entry name" value="Lar_restr_allev"/>
    <property type="match status" value="1"/>
</dbReference>
<name>A0A935Q1T5_9PROT</name>
<dbReference type="AlphaFoldDB" id="A0A935Q1T5"/>
<sequence>MVILESCPFCGSQHVESSEVDINGWMVECMDCHATGPIGRTEALSVTAWNRRHLKAPVHSQSVATAA</sequence>
<organism evidence="1 2">
    <name type="scientific">Candidatus Accumulibacter proximus</name>
    <dbReference type="NCBI Taxonomy" id="2954385"/>
    <lineage>
        <taxon>Bacteria</taxon>
        <taxon>Pseudomonadati</taxon>
        <taxon>Pseudomonadota</taxon>
        <taxon>Betaproteobacteria</taxon>
        <taxon>Candidatus Accumulibacter</taxon>
    </lineage>
</organism>
<dbReference type="Proteomes" id="UP000697998">
    <property type="component" value="Unassembled WGS sequence"/>
</dbReference>
<dbReference type="NCBIfam" id="TIGR03655">
    <property type="entry name" value="anti_R_Lar"/>
    <property type="match status" value="1"/>
</dbReference>
<protein>
    <submittedName>
        <fullName evidence="1">Restriction alleviation protein, Lar family</fullName>
    </submittedName>
</protein>